<keyword evidence="6 13" id="KW-0808">Transferase</keyword>
<dbReference type="GO" id="GO:0008033">
    <property type="term" value="P:tRNA processing"/>
    <property type="evidence" value="ECO:0007669"/>
    <property type="project" value="UniProtKB-KW"/>
</dbReference>
<evidence type="ECO:0000313" key="16">
    <source>
        <dbReference type="EMBL" id="QIZ20756.1"/>
    </source>
</evidence>
<name>A0A6H1Q226_9PROT</name>
<dbReference type="GO" id="GO:0005524">
    <property type="term" value="F:ATP binding"/>
    <property type="evidence" value="ECO:0007669"/>
    <property type="project" value="UniProtKB-UniRule"/>
</dbReference>
<evidence type="ECO:0000256" key="4">
    <source>
        <dbReference type="ARBA" id="ARBA00015492"/>
    </source>
</evidence>
<dbReference type="PIRSF" id="PIRSF004930">
    <property type="entry name" value="Tln_factor_SUA5"/>
    <property type="match status" value="1"/>
</dbReference>
<evidence type="ECO:0000313" key="17">
    <source>
        <dbReference type="Proteomes" id="UP000501094"/>
    </source>
</evidence>
<keyword evidence="8 13" id="KW-0548">Nucleotidyltransferase</keyword>
<dbReference type="Gene3D" id="3.90.870.10">
    <property type="entry name" value="DHBP synthase"/>
    <property type="match status" value="1"/>
</dbReference>
<feature type="binding site" evidence="14">
    <location>
        <position position="187"/>
    </location>
    <ligand>
        <name>ATP</name>
        <dbReference type="ChEBI" id="CHEBI:30616"/>
    </ligand>
</feature>
<protein>
    <recommendedName>
        <fullName evidence="4 13">Threonylcarbamoyl-AMP synthase</fullName>
        <shortName evidence="13">TC-AMP synthase</shortName>
        <ecNumber evidence="3 13">2.7.7.87</ecNumber>
    </recommendedName>
    <alternativeName>
        <fullName evidence="11 13">L-threonylcarbamoyladenylate synthase</fullName>
    </alternativeName>
</protein>
<comment type="similarity">
    <text evidence="2 13">Belongs to the SUA5 family.</text>
</comment>
<gene>
    <name evidence="16" type="ORF">E5R92_03015</name>
</gene>
<dbReference type="GO" id="GO:0000049">
    <property type="term" value="F:tRNA binding"/>
    <property type="evidence" value="ECO:0007669"/>
    <property type="project" value="TreeGrafter"/>
</dbReference>
<feature type="binding site" evidence="14">
    <location>
        <position position="136"/>
    </location>
    <ligand>
        <name>ATP</name>
        <dbReference type="ChEBI" id="CHEBI:30616"/>
    </ligand>
</feature>
<keyword evidence="7 13" id="KW-0819">tRNA processing</keyword>
<dbReference type="PROSITE" id="PS51163">
    <property type="entry name" value="YRDC"/>
    <property type="match status" value="1"/>
</dbReference>
<evidence type="ECO:0000256" key="5">
    <source>
        <dbReference type="ARBA" id="ARBA00022490"/>
    </source>
</evidence>
<dbReference type="Gene3D" id="3.40.50.11030">
    <property type="entry name" value="Threonylcarbamoyl-AMP synthase, C-terminal domain"/>
    <property type="match status" value="1"/>
</dbReference>
<keyword evidence="10 13" id="KW-0067">ATP-binding</keyword>
<comment type="function">
    <text evidence="13">Required for the formation of a threonylcarbamoyl group on adenosine at position 37 (t(6)A37) in tRNAs that read codons beginning with adenine.</text>
</comment>
<dbReference type="PANTHER" id="PTHR17490">
    <property type="entry name" value="SUA5"/>
    <property type="match status" value="1"/>
</dbReference>
<accession>A0A6H1Q226</accession>
<evidence type="ECO:0000256" key="2">
    <source>
        <dbReference type="ARBA" id="ARBA00007663"/>
    </source>
</evidence>
<dbReference type="EMBL" id="CP038852">
    <property type="protein sequence ID" value="QIZ20756.1"/>
    <property type="molecule type" value="Genomic_DNA"/>
</dbReference>
<evidence type="ECO:0000256" key="10">
    <source>
        <dbReference type="ARBA" id="ARBA00022840"/>
    </source>
</evidence>
<evidence type="ECO:0000256" key="12">
    <source>
        <dbReference type="ARBA" id="ARBA00048366"/>
    </source>
</evidence>
<dbReference type="Pfam" id="PF03481">
    <property type="entry name" value="Sua5_C"/>
    <property type="match status" value="1"/>
</dbReference>
<sequence>MKSNQSNIKKAIKYLNKNYCIGVPTETVYGLAANAYKNSAVKKIYNLKKRPKNNPLIVHYHDIDSLKKDCLINDNFTKLYKKFSPGPITYVLQLRKNSKISKCVTNNKKSLAVRFPKHTIFKKLLKQLDYPLAAPSANITTKVSAVKAKDVKEEFGNKIKYILDGGTCTIGIESTIVNLTGRPTILRLGGLDILKIQKTLGFKMNISTNPKKKIAPGQSRLHYSPGIPLRMNVTKPKNDEAFIIIKRKKTKHKNYFYLTSKNNLDEAAKNLYSCLRKIKNEGYKSIAVEKIPNIGLGKAINDRLRRASKY</sequence>
<evidence type="ECO:0000256" key="3">
    <source>
        <dbReference type="ARBA" id="ARBA00012584"/>
    </source>
</evidence>
<dbReference type="Proteomes" id="UP000501094">
    <property type="component" value="Chromosome"/>
</dbReference>
<evidence type="ECO:0000256" key="8">
    <source>
        <dbReference type="ARBA" id="ARBA00022695"/>
    </source>
</evidence>
<dbReference type="GO" id="GO:0005737">
    <property type="term" value="C:cytoplasm"/>
    <property type="evidence" value="ECO:0007669"/>
    <property type="project" value="UniProtKB-SubCell"/>
</dbReference>
<dbReference type="NCBIfam" id="TIGR00057">
    <property type="entry name" value="L-threonylcarbamoyladenylate synthase"/>
    <property type="match status" value="1"/>
</dbReference>
<keyword evidence="17" id="KW-1185">Reference proteome</keyword>
<dbReference type="InterPro" id="IPR050156">
    <property type="entry name" value="TC-AMP_synthase_SUA5"/>
</dbReference>
<dbReference type="GO" id="GO:0003725">
    <property type="term" value="F:double-stranded RNA binding"/>
    <property type="evidence" value="ECO:0007669"/>
    <property type="project" value="UniProtKB-UniRule"/>
</dbReference>
<organism evidence="16 17">
    <name type="scientific">Candidatus Pelagibacter giovannonii</name>
    <dbReference type="NCBI Taxonomy" id="2563896"/>
    <lineage>
        <taxon>Bacteria</taxon>
        <taxon>Pseudomonadati</taxon>
        <taxon>Pseudomonadota</taxon>
        <taxon>Alphaproteobacteria</taxon>
        <taxon>Candidatus Pelagibacterales</taxon>
        <taxon>Candidatus Pelagibacteraceae</taxon>
        <taxon>Candidatus Pelagibacter</taxon>
    </lineage>
</organism>
<keyword evidence="5 13" id="KW-0963">Cytoplasm</keyword>
<dbReference type="GO" id="GO:0061710">
    <property type="term" value="F:L-threonylcarbamoyladenylate synthase"/>
    <property type="evidence" value="ECO:0007669"/>
    <property type="project" value="UniProtKB-EC"/>
</dbReference>
<dbReference type="InterPro" id="IPR005145">
    <property type="entry name" value="Sua5_C"/>
</dbReference>
<dbReference type="RefSeq" id="WP_168606638.1">
    <property type="nucleotide sequence ID" value="NZ_CP038852.1"/>
</dbReference>
<dbReference type="Pfam" id="PF01300">
    <property type="entry name" value="Sua5_yciO_yrdC"/>
    <property type="match status" value="1"/>
</dbReference>
<evidence type="ECO:0000256" key="6">
    <source>
        <dbReference type="ARBA" id="ARBA00022679"/>
    </source>
</evidence>
<evidence type="ECO:0000256" key="9">
    <source>
        <dbReference type="ARBA" id="ARBA00022741"/>
    </source>
</evidence>
<dbReference type="AlphaFoldDB" id="A0A6H1Q226"/>
<dbReference type="KEGG" id="peg:E5R92_03015"/>
<feature type="domain" description="YrdC-like" evidence="15">
    <location>
        <begin position="5"/>
        <end position="191"/>
    </location>
</feature>
<evidence type="ECO:0000256" key="14">
    <source>
        <dbReference type="PIRSR" id="PIRSR004930-1"/>
    </source>
</evidence>
<comment type="subcellular location">
    <subcellularLocation>
        <location evidence="1 13">Cytoplasm</location>
    </subcellularLocation>
</comment>
<dbReference type="InterPro" id="IPR017945">
    <property type="entry name" value="DHBP_synth_RibB-like_a/b_dom"/>
</dbReference>
<feature type="binding site" evidence="14">
    <location>
        <position position="223"/>
    </location>
    <ligand>
        <name>ATP</name>
        <dbReference type="ChEBI" id="CHEBI:30616"/>
    </ligand>
</feature>
<reference evidence="16 17" key="1">
    <citation type="journal article" date="2020" name="Nat. Microbiol.">
        <title>Lysogenic host-virus interactions in SAR11 marine bacteria.</title>
        <authorList>
            <person name="Morris R.M."/>
            <person name="Cain K.R."/>
            <person name="Hvorecny K.L."/>
            <person name="Kollman J.M."/>
        </authorList>
    </citation>
    <scope>NUCLEOTIDE SEQUENCE [LARGE SCALE GENOMIC DNA]</scope>
    <source>
        <strain evidence="16 17">NP1</strain>
    </source>
</reference>
<keyword evidence="9 13" id="KW-0547">Nucleotide-binding</keyword>
<feature type="binding site" evidence="14">
    <location>
        <position position="50"/>
    </location>
    <ligand>
        <name>ATP</name>
        <dbReference type="ChEBI" id="CHEBI:30616"/>
    </ligand>
</feature>
<evidence type="ECO:0000256" key="1">
    <source>
        <dbReference type="ARBA" id="ARBA00004496"/>
    </source>
</evidence>
<dbReference type="InterPro" id="IPR038385">
    <property type="entry name" value="Sua5/YwlC_C"/>
</dbReference>
<proteinExistence type="inferred from homology"/>
<feature type="binding site" evidence="14">
    <location>
        <position position="59"/>
    </location>
    <ligand>
        <name>ATP</name>
        <dbReference type="ChEBI" id="CHEBI:30616"/>
    </ligand>
</feature>
<dbReference type="InterPro" id="IPR006070">
    <property type="entry name" value="Sua5-like_dom"/>
</dbReference>
<evidence type="ECO:0000256" key="7">
    <source>
        <dbReference type="ARBA" id="ARBA00022694"/>
    </source>
</evidence>
<dbReference type="GO" id="GO:0006450">
    <property type="term" value="P:regulation of translational fidelity"/>
    <property type="evidence" value="ECO:0007669"/>
    <property type="project" value="TreeGrafter"/>
</dbReference>
<evidence type="ECO:0000256" key="13">
    <source>
        <dbReference type="PIRNR" id="PIRNR004930"/>
    </source>
</evidence>
<feature type="binding site" evidence="14">
    <location>
        <position position="144"/>
    </location>
    <ligand>
        <name>ATP</name>
        <dbReference type="ChEBI" id="CHEBI:30616"/>
    </ligand>
</feature>
<comment type="catalytic activity">
    <reaction evidence="12 13">
        <text>L-threonine + hydrogencarbonate + ATP = L-threonylcarbamoyladenylate + diphosphate + H2O</text>
        <dbReference type="Rhea" id="RHEA:36407"/>
        <dbReference type="ChEBI" id="CHEBI:15377"/>
        <dbReference type="ChEBI" id="CHEBI:17544"/>
        <dbReference type="ChEBI" id="CHEBI:30616"/>
        <dbReference type="ChEBI" id="CHEBI:33019"/>
        <dbReference type="ChEBI" id="CHEBI:57926"/>
        <dbReference type="ChEBI" id="CHEBI:73682"/>
        <dbReference type="EC" id="2.7.7.87"/>
    </reaction>
</comment>
<dbReference type="PANTHER" id="PTHR17490:SF16">
    <property type="entry name" value="THREONYLCARBAMOYL-AMP SYNTHASE"/>
    <property type="match status" value="1"/>
</dbReference>
<feature type="binding site" evidence="14">
    <location>
        <position position="174"/>
    </location>
    <ligand>
        <name>L-threonine</name>
        <dbReference type="ChEBI" id="CHEBI:57926"/>
    </ligand>
</feature>
<feature type="binding site" evidence="14">
    <location>
        <position position="114"/>
    </location>
    <ligand>
        <name>L-threonine</name>
        <dbReference type="ChEBI" id="CHEBI:57926"/>
    </ligand>
</feature>
<feature type="binding site" evidence="14">
    <location>
        <position position="27"/>
    </location>
    <ligand>
        <name>L-threonine</name>
        <dbReference type="ChEBI" id="CHEBI:57926"/>
    </ligand>
</feature>
<feature type="binding site" evidence="14">
    <location>
        <position position="134"/>
    </location>
    <ligand>
        <name>L-threonine</name>
        <dbReference type="ChEBI" id="CHEBI:57926"/>
    </ligand>
</feature>
<dbReference type="InterPro" id="IPR010923">
    <property type="entry name" value="T(6)A37_SUA5"/>
</dbReference>
<dbReference type="EC" id="2.7.7.87" evidence="3 13"/>
<evidence type="ECO:0000256" key="11">
    <source>
        <dbReference type="ARBA" id="ARBA00029774"/>
    </source>
</evidence>
<dbReference type="SUPFAM" id="SSF55821">
    <property type="entry name" value="YrdC/RibB"/>
    <property type="match status" value="1"/>
</dbReference>
<feature type="binding site" evidence="14">
    <location>
        <position position="54"/>
    </location>
    <ligand>
        <name>ATP</name>
        <dbReference type="ChEBI" id="CHEBI:30616"/>
    </ligand>
</feature>
<evidence type="ECO:0000259" key="15">
    <source>
        <dbReference type="PROSITE" id="PS51163"/>
    </source>
</evidence>